<keyword evidence="2" id="KW-1185">Reference proteome</keyword>
<evidence type="ECO:0000313" key="2">
    <source>
        <dbReference type="Proteomes" id="UP001597169"/>
    </source>
</evidence>
<dbReference type="EMBL" id="JBHTKX010000004">
    <property type="protein sequence ID" value="MFD1130623.1"/>
    <property type="molecule type" value="Genomic_DNA"/>
</dbReference>
<dbReference type="RefSeq" id="WP_379293896.1">
    <property type="nucleotide sequence ID" value="NZ_JBHTKX010000004.1"/>
</dbReference>
<evidence type="ECO:0000313" key="1">
    <source>
        <dbReference type="EMBL" id="MFD1130623.1"/>
    </source>
</evidence>
<gene>
    <name evidence="1" type="ORF">ACFQ3J_20990</name>
</gene>
<accession>A0ABW3PVC9</accession>
<reference evidence="2" key="1">
    <citation type="journal article" date="2019" name="Int. J. Syst. Evol. Microbiol.">
        <title>The Global Catalogue of Microorganisms (GCM) 10K type strain sequencing project: providing services to taxonomists for standard genome sequencing and annotation.</title>
        <authorList>
            <consortium name="The Broad Institute Genomics Platform"/>
            <consortium name="The Broad Institute Genome Sequencing Center for Infectious Disease"/>
            <person name="Wu L."/>
            <person name="Ma J."/>
        </authorList>
    </citation>
    <scope>NUCLEOTIDE SEQUENCE [LARGE SCALE GENOMIC DNA]</scope>
    <source>
        <strain evidence="2">CCUG 53519</strain>
    </source>
</reference>
<organism evidence="1 2">
    <name type="scientific">Paenibacillus provencensis</name>
    <dbReference type="NCBI Taxonomy" id="441151"/>
    <lineage>
        <taxon>Bacteria</taxon>
        <taxon>Bacillati</taxon>
        <taxon>Bacillota</taxon>
        <taxon>Bacilli</taxon>
        <taxon>Bacillales</taxon>
        <taxon>Paenibacillaceae</taxon>
        <taxon>Paenibacillus</taxon>
    </lineage>
</organism>
<protein>
    <submittedName>
        <fullName evidence="1">Uncharacterized protein</fullName>
    </submittedName>
</protein>
<proteinExistence type="predicted"/>
<sequence>MAGMLSPGLGALVIGWSNPTAVRTGSYVAFLVTLEPVASARCEVLIADLIPQVEQCSASNGTI</sequence>
<comment type="caution">
    <text evidence="1">The sequence shown here is derived from an EMBL/GenBank/DDBJ whole genome shotgun (WGS) entry which is preliminary data.</text>
</comment>
<dbReference type="Proteomes" id="UP001597169">
    <property type="component" value="Unassembled WGS sequence"/>
</dbReference>
<name>A0ABW3PVC9_9BACL</name>